<comment type="caution">
    <text evidence="3">The sequence shown here is derived from an EMBL/GenBank/DDBJ whole genome shotgun (WGS) entry which is preliminary data.</text>
</comment>
<feature type="chain" id="PRO_5032639237" evidence="1">
    <location>
        <begin position="20"/>
        <end position="183"/>
    </location>
</feature>
<keyword evidence="4" id="KW-1185">Reference proteome</keyword>
<feature type="domain" description="C-type lectin" evidence="2">
    <location>
        <begin position="59"/>
        <end position="169"/>
    </location>
</feature>
<dbReference type="GO" id="GO:0030246">
    <property type="term" value="F:carbohydrate binding"/>
    <property type="evidence" value="ECO:0007669"/>
    <property type="project" value="UniProtKB-KW"/>
</dbReference>
<accession>A0A8B6CUQ5</accession>
<proteinExistence type="predicted"/>
<evidence type="ECO:0000313" key="3">
    <source>
        <dbReference type="EMBL" id="VDI09689.1"/>
    </source>
</evidence>
<keyword evidence="3" id="KW-0430">Lectin</keyword>
<evidence type="ECO:0000259" key="2">
    <source>
        <dbReference type="PROSITE" id="PS50041"/>
    </source>
</evidence>
<dbReference type="InterPro" id="IPR050111">
    <property type="entry name" value="C-type_lectin/snaclec_domain"/>
</dbReference>
<dbReference type="SUPFAM" id="SSF56436">
    <property type="entry name" value="C-type lectin-like"/>
    <property type="match status" value="1"/>
</dbReference>
<name>A0A8B6CUQ5_MYTGA</name>
<evidence type="ECO:0000256" key="1">
    <source>
        <dbReference type="SAM" id="SignalP"/>
    </source>
</evidence>
<dbReference type="AlphaFoldDB" id="A0A8B6CUQ5"/>
<dbReference type="Pfam" id="PF00059">
    <property type="entry name" value="Lectin_C"/>
    <property type="match status" value="1"/>
</dbReference>
<dbReference type="InterPro" id="IPR016187">
    <property type="entry name" value="CTDL_fold"/>
</dbReference>
<dbReference type="EMBL" id="UYJE01002322">
    <property type="protein sequence ID" value="VDI09689.1"/>
    <property type="molecule type" value="Genomic_DNA"/>
</dbReference>
<dbReference type="OrthoDB" id="6068698at2759"/>
<dbReference type="InterPro" id="IPR001304">
    <property type="entry name" value="C-type_lectin-like"/>
</dbReference>
<dbReference type="Gene3D" id="3.10.100.10">
    <property type="entry name" value="Mannose-Binding Protein A, subunit A"/>
    <property type="match status" value="1"/>
</dbReference>
<dbReference type="SMART" id="SM00034">
    <property type="entry name" value="CLECT"/>
    <property type="match status" value="1"/>
</dbReference>
<dbReference type="Proteomes" id="UP000596742">
    <property type="component" value="Unassembled WGS sequence"/>
</dbReference>
<dbReference type="PROSITE" id="PS50041">
    <property type="entry name" value="C_TYPE_LECTIN_2"/>
    <property type="match status" value="1"/>
</dbReference>
<organism evidence="3 4">
    <name type="scientific">Mytilus galloprovincialis</name>
    <name type="common">Mediterranean mussel</name>
    <dbReference type="NCBI Taxonomy" id="29158"/>
    <lineage>
        <taxon>Eukaryota</taxon>
        <taxon>Metazoa</taxon>
        <taxon>Spiralia</taxon>
        <taxon>Lophotrochozoa</taxon>
        <taxon>Mollusca</taxon>
        <taxon>Bivalvia</taxon>
        <taxon>Autobranchia</taxon>
        <taxon>Pteriomorphia</taxon>
        <taxon>Mytilida</taxon>
        <taxon>Mytiloidea</taxon>
        <taxon>Mytilidae</taxon>
        <taxon>Mytilinae</taxon>
        <taxon>Mytilus</taxon>
    </lineage>
</organism>
<protein>
    <submittedName>
        <fullName evidence="3">Selectin, platele</fullName>
    </submittedName>
</protein>
<reference evidence="3" key="1">
    <citation type="submission" date="2018-11" db="EMBL/GenBank/DDBJ databases">
        <authorList>
            <person name="Alioto T."/>
            <person name="Alioto T."/>
        </authorList>
    </citation>
    <scope>NUCLEOTIDE SEQUENCE</scope>
</reference>
<dbReference type="CDD" id="cd00037">
    <property type="entry name" value="CLECT"/>
    <property type="match status" value="1"/>
</dbReference>
<feature type="signal peptide" evidence="1">
    <location>
        <begin position="1"/>
        <end position="19"/>
    </location>
</feature>
<dbReference type="InterPro" id="IPR016186">
    <property type="entry name" value="C-type_lectin-like/link_sf"/>
</dbReference>
<sequence length="183" mass="21025">MMMMFALFFLLGCVAVIRSETCYGQKEISLISSIESTLNTLKKSLKGKSAGCPSGWKEYKNHCYYTSPDTKTWNRAEKICIQMGGYLAQITDSAEDAWVVNLLRKAVQHPAGYWMGAEDFKDGKWRWTNDSSKLRYSHWNDYEPSNSGGVEHCAHFWKYANFRWNDAPCYNSNGMGYICEKTK</sequence>
<keyword evidence="1" id="KW-0732">Signal</keyword>
<gene>
    <name evidence="3" type="ORF">MGAL_10B016550</name>
</gene>
<evidence type="ECO:0000313" key="4">
    <source>
        <dbReference type="Proteomes" id="UP000596742"/>
    </source>
</evidence>
<dbReference type="PANTHER" id="PTHR22803">
    <property type="entry name" value="MANNOSE, PHOSPHOLIPASE, LECTIN RECEPTOR RELATED"/>
    <property type="match status" value="1"/>
</dbReference>